<feature type="region of interest" description="Disordered" evidence="1">
    <location>
        <begin position="1"/>
        <end position="23"/>
    </location>
</feature>
<dbReference type="EMBL" id="CAFBNF010000106">
    <property type="protein sequence ID" value="CAB4944589.1"/>
    <property type="molecule type" value="Genomic_DNA"/>
</dbReference>
<dbReference type="InterPro" id="IPR006311">
    <property type="entry name" value="TAT_signal"/>
</dbReference>
<name>A0A6J7JPM3_9ZZZZ</name>
<protein>
    <submittedName>
        <fullName evidence="3">Unannotated protein</fullName>
    </submittedName>
</protein>
<gene>
    <name evidence="3" type="ORF">UFOPK3773_01048</name>
</gene>
<proteinExistence type="predicted"/>
<dbReference type="PANTHER" id="PTHR43032:SF4">
    <property type="entry name" value="OXIDOREDUCTASE MOLYBDOPTERIN-BINDING DOMAIN-CONTAINING PROTEIN"/>
    <property type="match status" value="1"/>
</dbReference>
<sequence>MDQQPRPIPQPYEPHQPPVEAGGAPVGRRVVLGMLGLGALGVALGGAISSAVGKVAEKDPTGITSLLPGGGGFRYYSVTGAVDDVALPDYRLAVTPKVGGKQITLSHADLAALPQTRLVKDVQCVTGWRVPSVRWTGVLLSDVLKHVGADLTAPAVSFGSFDGVYTESLTMEQALRPDVLVATHLDDAPITNAHGGPVRLYVAPMYFYKSLKWLGSISVASEVVPGYWEQLGYDTDAWVGQSNGGKEAPIV</sequence>
<dbReference type="PANTHER" id="PTHR43032">
    <property type="entry name" value="PROTEIN-METHIONINE-SULFOXIDE REDUCTASE"/>
    <property type="match status" value="1"/>
</dbReference>
<organism evidence="3">
    <name type="scientific">freshwater metagenome</name>
    <dbReference type="NCBI Taxonomy" id="449393"/>
    <lineage>
        <taxon>unclassified sequences</taxon>
        <taxon>metagenomes</taxon>
        <taxon>ecological metagenomes</taxon>
    </lineage>
</organism>
<dbReference type="InterPro" id="IPR000572">
    <property type="entry name" value="OxRdtase_Mopterin-bd_dom"/>
</dbReference>
<accession>A0A6J7JPM3</accession>
<dbReference type="Pfam" id="PF00174">
    <property type="entry name" value="Oxidored_molyb"/>
    <property type="match status" value="1"/>
</dbReference>
<feature type="compositionally biased region" description="Pro residues" evidence="1">
    <location>
        <begin position="1"/>
        <end position="17"/>
    </location>
</feature>
<dbReference type="InterPro" id="IPR036374">
    <property type="entry name" value="OxRdtase_Mopterin-bd_sf"/>
</dbReference>
<dbReference type="PROSITE" id="PS51318">
    <property type="entry name" value="TAT"/>
    <property type="match status" value="1"/>
</dbReference>
<feature type="domain" description="Oxidoreductase molybdopterin-binding" evidence="2">
    <location>
        <begin position="82"/>
        <end position="228"/>
    </location>
</feature>
<dbReference type="Gene3D" id="3.90.420.10">
    <property type="entry name" value="Oxidoreductase, molybdopterin-binding domain"/>
    <property type="match status" value="1"/>
</dbReference>
<evidence type="ECO:0000313" key="3">
    <source>
        <dbReference type="EMBL" id="CAB4944589.1"/>
    </source>
</evidence>
<evidence type="ECO:0000256" key="1">
    <source>
        <dbReference type="SAM" id="MobiDB-lite"/>
    </source>
</evidence>
<dbReference type="AlphaFoldDB" id="A0A6J7JPM3"/>
<reference evidence="3" key="1">
    <citation type="submission" date="2020-05" db="EMBL/GenBank/DDBJ databases">
        <authorList>
            <person name="Chiriac C."/>
            <person name="Salcher M."/>
            <person name="Ghai R."/>
            <person name="Kavagutti S V."/>
        </authorList>
    </citation>
    <scope>NUCLEOTIDE SEQUENCE</scope>
</reference>
<evidence type="ECO:0000259" key="2">
    <source>
        <dbReference type="Pfam" id="PF00174"/>
    </source>
</evidence>
<dbReference type="SUPFAM" id="SSF56524">
    <property type="entry name" value="Oxidoreductase molybdopterin-binding domain"/>
    <property type="match status" value="1"/>
</dbReference>